<keyword evidence="3" id="KW-0378">Hydrolase</keyword>
<sequence>MKLFLTSSTITPELILDFELFSGKPINSIEAAFIPDAGYTPQIEDKTWIENEYLELVNDLNWKVDLFPLESKTHQELDMLFNYDVIYVNGGFSGYLAQIMRKSGFDKLLPALLKSNVIYVGSSAGSMVLSEIQDASSWYIGEPEPEAIDIPGLGYIDFQIYPHYRDELYTPIVANINPDIDYLLLRDGQAVQINDNAIKYLGSNIIALEKGERVIINQTKN</sequence>
<keyword evidence="4" id="KW-0720">Serine protease</keyword>
<comment type="caution">
    <text evidence="5">The sequence shown here is derived from an EMBL/GenBank/DDBJ whole genome shotgun (WGS) entry which is preliminary data.</text>
</comment>
<dbReference type="Gene3D" id="3.40.50.880">
    <property type="match status" value="1"/>
</dbReference>
<evidence type="ECO:0000256" key="4">
    <source>
        <dbReference type="ARBA" id="ARBA00022825"/>
    </source>
</evidence>
<dbReference type="AlphaFoldDB" id="A0A955L4G0"/>
<organism evidence="5 6">
    <name type="scientific">Candidatus Dojkabacteria bacterium</name>
    <dbReference type="NCBI Taxonomy" id="2099670"/>
    <lineage>
        <taxon>Bacteria</taxon>
        <taxon>Candidatus Dojkabacteria</taxon>
    </lineage>
</organism>
<dbReference type="GO" id="GO:0006508">
    <property type="term" value="P:proteolysis"/>
    <property type="evidence" value="ECO:0007669"/>
    <property type="project" value="UniProtKB-KW"/>
</dbReference>
<dbReference type="Proteomes" id="UP000783287">
    <property type="component" value="Unassembled WGS sequence"/>
</dbReference>
<evidence type="ECO:0000256" key="3">
    <source>
        <dbReference type="ARBA" id="ARBA00022801"/>
    </source>
</evidence>
<gene>
    <name evidence="5" type="ORF">KC909_00680</name>
</gene>
<comment type="similarity">
    <text evidence="1">Belongs to the peptidase S51 family.</text>
</comment>
<protein>
    <submittedName>
        <fullName evidence="5">Type 1 glutamine amidotransferase-like domain-containing protein</fullName>
    </submittedName>
</protein>
<name>A0A955L4G0_9BACT</name>
<evidence type="ECO:0000313" key="6">
    <source>
        <dbReference type="Proteomes" id="UP000783287"/>
    </source>
</evidence>
<reference evidence="5" key="1">
    <citation type="submission" date="2020-04" db="EMBL/GenBank/DDBJ databases">
        <authorList>
            <person name="Zhang T."/>
        </authorList>
    </citation>
    <scope>NUCLEOTIDE SEQUENCE</scope>
    <source>
        <strain evidence="5">HKST-UBA14</strain>
    </source>
</reference>
<keyword evidence="2" id="KW-0645">Protease</keyword>
<reference evidence="5" key="2">
    <citation type="journal article" date="2021" name="Microbiome">
        <title>Successional dynamics and alternative stable states in a saline activated sludge microbial community over 9 years.</title>
        <authorList>
            <person name="Wang Y."/>
            <person name="Ye J."/>
            <person name="Ju F."/>
            <person name="Liu L."/>
            <person name="Boyd J.A."/>
            <person name="Deng Y."/>
            <person name="Parks D.H."/>
            <person name="Jiang X."/>
            <person name="Yin X."/>
            <person name="Woodcroft B.J."/>
            <person name="Tyson G.W."/>
            <person name="Hugenholtz P."/>
            <person name="Polz M.F."/>
            <person name="Zhang T."/>
        </authorList>
    </citation>
    <scope>NUCLEOTIDE SEQUENCE</scope>
    <source>
        <strain evidence="5">HKST-UBA14</strain>
    </source>
</reference>
<keyword evidence="5" id="KW-0315">Glutamine amidotransferase</keyword>
<evidence type="ECO:0000256" key="2">
    <source>
        <dbReference type="ARBA" id="ARBA00022670"/>
    </source>
</evidence>
<dbReference type="PANTHER" id="PTHR20842:SF0">
    <property type="entry name" value="ALPHA-ASPARTYL DIPEPTIDASE"/>
    <property type="match status" value="1"/>
</dbReference>
<dbReference type="EMBL" id="JAGQLK010000008">
    <property type="protein sequence ID" value="MCA9382855.1"/>
    <property type="molecule type" value="Genomic_DNA"/>
</dbReference>
<proteinExistence type="inferred from homology"/>
<evidence type="ECO:0000313" key="5">
    <source>
        <dbReference type="EMBL" id="MCA9382855.1"/>
    </source>
</evidence>
<accession>A0A955L4G0</accession>
<dbReference type="SUPFAM" id="SSF52317">
    <property type="entry name" value="Class I glutamine amidotransferase-like"/>
    <property type="match status" value="1"/>
</dbReference>
<dbReference type="InterPro" id="IPR005320">
    <property type="entry name" value="Peptidase_S51"/>
</dbReference>
<dbReference type="InterPro" id="IPR029062">
    <property type="entry name" value="Class_I_gatase-like"/>
</dbReference>
<dbReference type="PANTHER" id="PTHR20842">
    <property type="entry name" value="PROTEASE S51 ALPHA-ASPARTYL DIPEPTIDASE"/>
    <property type="match status" value="1"/>
</dbReference>
<dbReference type="Pfam" id="PF03575">
    <property type="entry name" value="Peptidase_S51"/>
    <property type="match status" value="1"/>
</dbReference>
<dbReference type="GO" id="GO:0008236">
    <property type="term" value="F:serine-type peptidase activity"/>
    <property type="evidence" value="ECO:0007669"/>
    <property type="project" value="UniProtKB-KW"/>
</dbReference>
<evidence type="ECO:0000256" key="1">
    <source>
        <dbReference type="ARBA" id="ARBA00006534"/>
    </source>
</evidence>